<feature type="domain" description="DUF1206" evidence="2">
    <location>
        <begin position="11"/>
        <end position="78"/>
    </location>
</feature>
<sequence>MDRKKEKIARFGIFTKGFVYCLIGALTLTAAISTRGKKTGTGGVLSTIVEQPFGQILLGITAAGLLGYVFWKFYQAIADPEEKGNDLNGLFTRAGYASSGVFYGFLAFTALKMLFFAEEGSGEDNQSFVVSLLSKPHGQILVGIFAVAFLGKAGYQIYIAYSGIFKNRVQAAELDNRVERIIINSGYVGYTARGIVVGIISYLIFHAAFTANSKSAGGTKDAFNFIQNEFGLFVLAVLAVGLFAFGFFLLVKARYRTINI</sequence>
<reference evidence="3 4" key="1">
    <citation type="submission" date="2023-08" db="EMBL/GenBank/DDBJ databases">
        <title>Comparative genomics and taxonomic characterization of three novel marine species of genus Marivirga.</title>
        <authorList>
            <person name="Muhammad N."/>
            <person name="Kim S.-G."/>
        </authorList>
    </citation>
    <scope>NUCLEOTIDE SEQUENCE [LARGE SCALE GENOMIC DNA]</scope>
    <source>
        <strain evidence="3 4">BDSF4-3</strain>
    </source>
</reference>
<proteinExistence type="predicted"/>
<feature type="domain" description="DUF1206" evidence="2">
    <location>
        <begin position="188"/>
        <end position="256"/>
    </location>
</feature>
<dbReference type="Proteomes" id="UP001230496">
    <property type="component" value="Chromosome"/>
</dbReference>
<keyword evidence="4" id="KW-1185">Reference proteome</keyword>
<protein>
    <submittedName>
        <fullName evidence="3">DUF1206 domain-containing protein</fullName>
    </submittedName>
</protein>
<evidence type="ECO:0000256" key="1">
    <source>
        <dbReference type="SAM" id="Phobius"/>
    </source>
</evidence>
<keyword evidence="1" id="KW-0472">Membrane</keyword>
<feature type="transmembrane region" description="Helical" evidence="1">
    <location>
        <begin position="187"/>
        <end position="210"/>
    </location>
</feature>
<accession>A0AA49J9M5</accession>
<feature type="transmembrane region" description="Helical" evidence="1">
    <location>
        <begin position="137"/>
        <end position="158"/>
    </location>
</feature>
<dbReference type="AlphaFoldDB" id="A0AA49J9M5"/>
<feature type="domain" description="DUF1206" evidence="2">
    <location>
        <begin position="94"/>
        <end position="162"/>
    </location>
</feature>
<feature type="transmembrane region" description="Helical" evidence="1">
    <location>
        <begin position="53"/>
        <end position="74"/>
    </location>
</feature>
<dbReference type="EMBL" id="CP129971">
    <property type="protein sequence ID" value="WKK77318.2"/>
    <property type="molecule type" value="Genomic_DNA"/>
</dbReference>
<feature type="transmembrane region" description="Helical" evidence="1">
    <location>
        <begin position="12"/>
        <end position="33"/>
    </location>
</feature>
<keyword evidence="1" id="KW-1133">Transmembrane helix</keyword>
<dbReference type="InterPro" id="IPR009597">
    <property type="entry name" value="DUF1206"/>
</dbReference>
<evidence type="ECO:0000313" key="4">
    <source>
        <dbReference type="Proteomes" id="UP001230496"/>
    </source>
</evidence>
<keyword evidence="1" id="KW-0812">Transmembrane</keyword>
<evidence type="ECO:0000313" key="3">
    <source>
        <dbReference type="EMBL" id="WKK77318.2"/>
    </source>
</evidence>
<feature type="transmembrane region" description="Helical" evidence="1">
    <location>
        <begin position="95"/>
        <end position="117"/>
    </location>
</feature>
<name>A0AA49J9M5_9BACT</name>
<gene>
    <name evidence="3" type="ORF">QYS49_09110</name>
</gene>
<feature type="transmembrane region" description="Helical" evidence="1">
    <location>
        <begin position="230"/>
        <end position="251"/>
    </location>
</feature>
<dbReference type="Pfam" id="PF06724">
    <property type="entry name" value="DUF1206"/>
    <property type="match status" value="3"/>
</dbReference>
<organism evidence="3 4">
    <name type="scientific">Marivirga salinarum</name>
    <dbReference type="NCBI Taxonomy" id="3059078"/>
    <lineage>
        <taxon>Bacteria</taxon>
        <taxon>Pseudomonadati</taxon>
        <taxon>Bacteroidota</taxon>
        <taxon>Cytophagia</taxon>
        <taxon>Cytophagales</taxon>
        <taxon>Marivirgaceae</taxon>
        <taxon>Marivirga</taxon>
    </lineage>
</organism>
<evidence type="ECO:0000259" key="2">
    <source>
        <dbReference type="Pfam" id="PF06724"/>
    </source>
</evidence>
<dbReference type="RefSeq" id="WP_308349737.1">
    <property type="nucleotide sequence ID" value="NZ_CP129971.1"/>
</dbReference>
<dbReference type="KEGG" id="msaa:QYS49_09110"/>